<keyword evidence="4" id="KW-1185">Reference proteome</keyword>
<feature type="transmembrane region" description="Helical" evidence="1">
    <location>
        <begin position="164"/>
        <end position="182"/>
    </location>
</feature>
<keyword evidence="1" id="KW-0472">Membrane</keyword>
<reference evidence="2 5" key="2">
    <citation type="submission" date="2019-07" db="EMBL/GenBank/DDBJ databases">
        <title>Whole genome shotgun sequence of Myxococcus fulvus NBRC 100333.</title>
        <authorList>
            <person name="Hosoyama A."/>
            <person name="Uohara A."/>
            <person name="Ohji S."/>
            <person name="Ichikawa N."/>
        </authorList>
    </citation>
    <scope>NUCLEOTIDE SEQUENCE [LARGE SCALE GENOMIC DNA]</scope>
    <source>
        <strain evidence="2 5">NBRC 100333</strain>
    </source>
</reference>
<dbReference type="EMBL" id="BJXR01000036">
    <property type="protein sequence ID" value="GEN09853.1"/>
    <property type="molecule type" value="Genomic_DNA"/>
</dbReference>
<gene>
    <name evidence="2" type="ORF">MFU01_48900</name>
    <name evidence="3" type="ORF">SAMN05443572_107241</name>
</gene>
<organism evidence="2 5">
    <name type="scientific">Myxococcus fulvus</name>
    <dbReference type="NCBI Taxonomy" id="33"/>
    <lineage>
        <taxon>Bacteria</taxon>
        <taxon>Pseudomonadati</taxon>
        <taxon>Myxococcota</taxon>
        <taxon>Myxococcia</taxon>
        <taxon>Myxococcales</taxon>
        <taxon>Cystobacterineae</taxon>
        <taxon>Myxococcaceae</taxon>
        <taxon>Myxococcus</taxon>
    </lineage>
</organism>
<name>A0A511T8C0_MYXFU</name>
<feature type="transmembrane region" description="Helical" evidence="1">
    <location>
        <begin position="110"/>
        <end position="127"/>
    </location>
</feature>
<sequence>MKTPMDIDALLQEEPRPPDTAALERALASARSELALRKPVRSWRTLATWVMASSGGLALLAAGVMLAVGAVSAAALWTRAPLLLLLLVTSGVCAWGALSPRGRDLRRGAVGLAMACAATLVLARGSPTTPPSLPGWVCTASHLAVGIIPLVMAVVVLRGAAFQPLRALCAGLSVGTTGAFVGELACEQDWRHVAGYHLFAWGFICVVTLVLSRTLKPRSYAP</sequence>
<evidence type="ECO:0000313" key="3">
    <source>
        <dbReference type="EMBL" id="SEU26329.1"/>
    </source>
</evidence>
<proteinExistence type="predicted"/>
<comment type="caution">
    <text evidence="2">The sequence shown here is derived from an EMBL/GenBank/DDBJ whole genome shotgun (WGS) entry which is preliminary data.</text>
</comment>
<accession>A0A511T8C0</accession>
<dbReference type="Proteomes" id="UP000321514">
    <property type="component" value="Unassembled WGS sequence"/>
</dbReference>
<feature type="transmembrane region" description="Helical" evidence="1">
    <location>
        <begin position="194"/>
        <end position="212"/>
    </location>
</feature>
<feature type="transmembrane region" description="Helical" evidence="1">
    <location>
        <begin position="133"/>
        <end position="157"/>
    </location>
</feature>
<dbReference type="AlphaFoldDB" id="A0A511T8C0"/>
<dbReference type="RefSeq" id="WP_074956964.1">
    <property type="nucleotide sequence ID" value="NZ_BJXR01000036.1"/>
</dbReference>
<keyword evidence="1" id="KW-0812">Transmembrane</keyword>
<dbReference type="Proteomes" id="UP000183760">
    <property type="component" value="Unassembled WGS sequence"/>
</dbReference>
<dbReference type="STRING" id="1334629.MFUL124B02_20610"/>
<dbReference type="EMBL" id="FOIB01000007">
    <property type="protein sequence ID" value="SEU26329.1"/>
    <property type="molecule type" value="Genomic_DNA"/>
</dbReference>
<evidence type="ECO:0008006" key="6">
    <source>
        <dbReference type="Google" id="ProtNLM"/>
    </source>
</evidence>
<protein>
    <recommendedName>
        <fullName evidence="6">Carotenogenesis protein CarR</fullName>
    </recommendedName>
</protein>
<dbReference type="OrthoDB" id="5518744at2"/>
<evidence type="ECO:0000256" key="1">
    <source>
        <dbReference type="SAM" id="Phobius"/>
    </source>
</evidence>
<evidence type="ECO:0000313" key="4">
    <source>
        <dbReference type="Proteomes" id="UP000183760"/>
    </source>
</evidence>
<evidence type="ECO:0000313" key="5">
    <source>
        <dbReference type="Proteomes" id="UP000321514"/>
    </source>
</evidence>
<evidence type="ECO:0000313" key="2">
    <source>
        <dbReference type="EMBL" id="GEN09853.1"/>
    </source>
</evidence>
<feature type="transmembrane region" description="Helical" evidence="1">
    <location>
        <begin position="46"/>
        <end position="74"/>
    </location>
</feature>
<feature type="transmembrane region" description="Helical" evidence="1">
    <location>
        <begin position="80"/>
        <end position="98"/>
    </location>
</feature>
<keyword evidence="1" id="KW-1133">Transmembrane helix</keyword>
<reference evidence="3 4" key="1">
    <citation type="submission" date="2016-10" db="EMBL/GenBank/DDBJ databases">
        <authorList>
            <person name="Varghese N."/>
            <person name="Submissions S."/>
        </authorList>
    </citation>
    <scope>NUCLEOTIDE SEQUENCE [LARGE SCALE GENOMIC DNA]</scope>
    <source>
        <strain evidence="3 4">DSM 16525</strain>
    </source>
</reference>